<dbReference type="InterPro" id="IPR031636">
    <property type="entry name" value="PknG_TPR"/>
</dbReference>
<feature type="region of interest" description="Disordered" evidence="9">
    <location>
        <begin position="1"/>
        <end position="28"/>
    </location>
</feature>
<dbReference type="FunFam" id="1.10.510.10:FF:000306">
    <property type="entry name" value="Serine/threonine protein kinase"/>
    <property type="match status" value="1"/>
</dbReference>
<evidence type="ECO:0000256" key="9">
    <source>
        <dbReference type="SAM" id="MobiDB-lite"/>
    </source>
</evidence>
<evidence type="ECO:0000256" key="7">
    <source>
        <dbReference type="ARBA" id="ARBA00047899"/>
    </source>
</evidence>
<gene>
    <name evidence="11" type="ORF">IW254_001362</name>
</gene>
<evidence type="ECO:0000256" key="8">
    <source>
        <dbReference type="ARBA" id="ARBA00048679"/>
    </source>
</evidence>
<dbReference type="PANTHER" id="PTHR24363">
    <property type="entry name" value="SERINE/THREONINE PROTEIN KINASE"/>
    <property type="match status" value="1"/>
</dbReference>
<reference evidence="11" key="1">
    <citation type="submission" date="2020-11" db="EMBL/GenBank/DDBJ databases">
        <title>Sequencing the genomes of 1000 actinobacteria strains.</title>
        <authorList>
            <person name="Klenk H.-P."/>
        </authorList>
    </citation>
    <scope>NUCLEOTIDE SEQUENCE</scope>
    <source>
        <strain evidence="11">DSM 45632</strain>
    </source>
</reference>
<dbReference type="GO" id="GO:0005524">
    <property type="term" value="F:ATP binding"/>
    <property type="evidence" value="ECO:0007669"/>
    <property type="project" value="UniProtKB-KW"/>
</dbReference>
<evidence type="ECO:0000256" key="3">
    <source>
        <dbReference type="ARBA" id="ARBA00022679"/>
    </source>
</evidence>
<evidence type="ECO:0000256" key="5">
    <source>
        <dbReference type="ARBA" id="ARBA00022777"/>
    </source>
</evidence>
<evidence type="ECO:0000256" key="6">
    <source>
        <dbReference type="ARBA" id="ARBA00022840"/>
    </source>
</evidence>
<comment type="catalytic activity">
    <reaction evidence="7">
        <text>L-threonyl-[protein] + ATP = O-phospho-L-threonyl-[protein] + ADP + H(+)</text>
        <dbReference type="Rhea" id="RHEA:46608"/>
        <dbReference type="Rhea" id="RHEA-COMP:11060"/>
        <dbReference type="Rhea" id="RHEA-COMP:11605"/>
        <dbReference type="ChEBI" id="CHEBI:15378"/>
        <dbReference type="ChEBI" id="CHEBI:30013"/>
        <dbReference type="ChEBI" id="CHEBI:30616"/>
        <dbReference type="ChEBI" id="CHEBI:61977"/>
        <dbReference type="ChEBI" id="CHEBI:456216"/>
        <dbReference type="EC" id="2.7.11.1"/>
    </reaction>
</comment>
<feature type="region of interest" description="Disordered" evidence="9">
    <location>
        <begin position="81"/>
        <end position="127"/>
    </location>
</feature>
<dbReference type="PROSITE" id="PS50011">
    <property type="entry name" value="PROTEIN_KINASE_DOM"/>
    <property type="match status" value="1"/>
</dbReference>
<comment type="catalytic activity">
    <reaction evidence="8">
        <text>L-seryl-[protein] + ATP = O-phospho-L-seryl-[protein] + ADP + H(+)</text>
        <dbReference type="Rhea" id="RHEA:17989"/>
        <dbReference type="Rhea" id="RHEA-COMP:9863"/>
        <dbReference type="Rhea" id="RHEA-COMP:11604"/>
        <dbReference type="ChEBI" id="CHEBI:15378"/>
        <dbReference type="ChEBI" id="CHEBI:29999"/>
        <dbReference type="ChEBI" id="CHEBI:30616"/>
        <dbReference type="ChEBI" id="CHEBI:83421"/>
        <dbReference type="ChEBI" id="CHEBI:456216"/>
        <dbReference type="EC" id="2.7.11.1"/>
    </reaction>
</comment>
<comment type="caution">
    <text evidence="11">The sequence shown here is derived from an EMBL/GenBank/DDBJ whole genome shotgun (WGS) entry which is preliminary data.</text>
</comment>
<dbReference type="PANTHER" id="PTHR24363:SF0">
    <property type="entry name" value="SERINE_THREONINE KINASE LIKE DOMAIN CONTAINING 1"/>
    <property type="match status" value="1"/>
</dbReference>
<evidence type="ECO:0000256" key="4">
    <source>
        <dbReference type="ARBA" id="ARBA00022741"/>
    </source>
</evidence>
<feature type="domain" description="Protein kinase" evidence="10">
    <location>
        <begin position="177"/>
        <end position="423"/>
    </location>
</feature>
<feature type="region of interest" description="Disordered" evidence="9">
    <location>
        <begin position="733"/>
        <end position="799"/>
    </location>
</feature>
<dbReference type="EMBL" id="JADOUE010000001">
    <property type="protein sequence ID" value="MBG6122393.1"/>
    <property type="molecule type" value="Genomic_DNA"/>
</dbReference>
<keyword evidence="12" id="KW-1185">Reference proteome</keyword>
<evidence type="ECO:0000256" key="1">
    <source>
        <dbReference type="ARBA" id="ARBA00012513"/>
    </source>
</evidence>
<dbReference type="Pfam" id="PF00069">
    <property type="entry name" value="Pkinase"/>
    <property type="match status" value="1"/>
</dbReference>
<keyword evidence="6" id="KW-0067">ATP-binding</keyword>
<dbReference type="RefSeq" id="WP_196824795.1">
    <property type="nucleotide sequence ID" value="NZ_CP046980.1"/>
</dbReference>
<evidence type="ECO:0000313" key="11">
    <source>
        <dbReference type="EMBL" id="MBG6122393.1"/>
    </source>
</evidence>
<sequence length="899" mass="99760">MPQPDHTPESTEAVAFDPFADDTESTEHTQAVAFDPFADDTDDATESAYVPDLSNDLANADLYGDDVVSLLKDLDKLKGTTKHADKQGGEAGLHGSTGVQQQRENTSQRSRREAISTFRERRGTQRAARTVADGMVELPWIPPFDPSAALIDPASATEEKGIPEPQLSPGDVVAEQYEIKGVIAHGGMGWIYLATDRNVAGRVVVLKGLHAEKSRDEASAAAAEREFLADITHPEIVKIFNFIDDPRVPGGFIVMEFVGGPSLRQRRNDQPNHLLPIDLAIGYMLEILPALSYLHSRGVVYNDLKPDNIIVTEDQVKLIDLGAVSGIGAFGFIYGTRGFQAPEVASEGPSIASDIYTIGRTLLALTINMPRDDNGIYVLDLPGPSDEPTFRRYLSYYRLLARCCHPDPKKRFASVEELQRQMLGVLREVIALRDGRYFPARHSLFSPQRTTFGTKHIVFRTDQLIDGIERTVEITATEVVSALPTPLIDRSDVGAGLISGSSYAEPHETLEMLRQAMSTPEYETSAEIPFAVVRAMLDLGLTSQARHWLVNLPDRMRGNWRFHWYHGVTSLMRGDFTTAQADFSQVLDVVPGESAPKLALAAVDELLLQEQGMQTKEILSDYLAQHAAGLDCSLAELPNEFFQENTTFTHDWSTITDNPATLRVNAMRLYSLVWLTNSTTVSSAFGLARQLMFEGEVEMAVDALDRVPQQSRHQRMAKLTTILDLISEPATSTRSFIPRDTPHSHHTPQQHTAQEDTAQQHTAQQHTAAFHEHTDSVHPHSRGANPPAPGTLHTTAAHPLIVEERIRRAARRLEEIPTNEPRLLQIKVAVLRAALEYLRDTGQKETENKAPLFDYPFTQQGLRTGLAITLREQARRAPTARHRHALVDTANKVRPSTWF</sequence>
<evidence type="ECO:0000313" key="12">
    <source>
        <dbReference type="Proteomes" id="UP000658613"/>
    </source>
</evidence>
<feature type="compositionally biased region" description="Polar residues" evidence="9">
    <location>
        <begin position="97"/>
        <end position="108"/>
    </location>
</feature>
<dbReference type="InterPro" id="IPR011990">
    <property type="entry name" value="TPR-like_helical_dom_sf"/>
</dbReference>
<dbReference type="PROSITE" id="PS00108">
    <property type="entry name" value="PROTEIN_KINASE_ST"/>
    <property type="match status" value="1"/>
</dbReference>
<dbReference type="Gene3D" id="1.25.40.10">
    <property type="entry name" value="Tetratricopeptide repeat domain"/>
    <property type="match status" value="2"/>
</dbReference>
<dbReference type="SMART" id="SM00220">
    <property type="entry name" value="S_TKc"/>
    <property type="match status" value="1"/>
</dbReference>
<keyword evidence="2" id="KW-0723">Serine/threonine-protein kinase</keyword>
<dbReference type="Proteomes" id="UP000658613">
    <property type="component" value="Unassembled WGS sequence"/>
</dbReference>
<feature type="compositionally biased region" description="Basic and acidic residues" evidence="9">
    <location>
        <begin position="769"/>
        <end position="778"/>
    </location>
</feature>
<dbReference type="SUPFAM" id="SSF56112">
    <property type="entry name" value="Protein kinase-like (PK-like)"/>
    <property type="match status" value="1"/>
</dbReference>
<dbReference type="InterPro" id="IPR000719">
    <property type="entry name" value="Prot_kinase_dom"/>
</dbReference>
<dbReference type="CDD" id="cd14014">
    <property type="entry name" value="STKc_PknB_like"/>
    <property type="match status" value="1"/>
</dbReference>
<organism evidence="11 12">
    <name type="scientific">Corynebacterium aquatimens</name>
    <dbReference type="NCBI Taxonomy" id="1190508"/>
    <lineage>
        <taxon>Bacteria</taxon>
        <taxon>Bacillati</taxon>
        <taxon>Actinomycetota</taxon>
        <taxon>Actinomycetes</taxon>
        <taxon>Mycobacteriales</taxon>
        <taxon>Corynebacteriaceae</taxon>
        <taxon>Corynebacterium</taxon>
    </lineage>
</organism>
<protein>
    <recommendedName>
        <fullName evidence="1">non-specific serine/threonine protein kinase</fullName>
        <ecNumber evidence="1">2.7.11.1</ecNumber>
    </recommendedName>
</protein>
<dbReference type="Gene3D" id="3.30.200.20">
    <property type="entry name" value="Phosphorylase Kinase, domain 1"/>
    <property type="match status" value="1"/>
</dbReference>
<dbReference type="Gene3D" id="1.10.510.10">
    <property type="entry name" value="Transferase(Phosphotransferase) domain 1"/>
    <property type="match status" value="1"/>
</dbReference>
<dbReference type="Pfam" id="PF16918">
    <property type="entry name" value="PknG_TPR"/>
    <property type="match status" value="2"/>
</dbReference>
<dbReference type="InterPro" id="IPR008271">
    <property type="entry name" value="Ser/Thr_kinase_AS"/>
</dbReference>
<name>A0A931E188_9CORY</name>
<dbReference type="AlphaFoldDB" id="A0A931E188"/>
<dbReference type="InterPro" id="IPR011009">
    <property type="entry name" value="Kinase-like_dom_sf"/>
</dbReference>
<feature type="compositionally biased region" description="Low complexity" evidence="9">
    <location>
        <begin position="747"/>
        <end position="768"/>
    </location>
</feature>
<dbReference type="GO" id="GO:0004674">
    <property type="term" value="F:protein serine/threonine kinase activity"/>
    <property type="evidence" value="ECO:0007669"/>
    <property type="project" value="UniProtKB-KW"/>
</dbReference>
<dbReference type="EC" id="2.7.11.1" evidence="1"/>
<keyword evidence="3 11" id="KW-0808">Transferase</keyword>
<accession>A0A931E188</accession>
<evidence type="ECO:0000259" key="10">
    <source>
        <dbReference type="PROSITE" id="PS50011"/>
    </source>
</evidence>
<keyword evidence="5 11" id="KW-0418">Kinase</keyword>
<feature type="compositionally biased region" description="Basic and acidic residues" evidence="9">
    <location>
        <begin position="110"/>
        <end position="123"/>
    </location>
</feature>
<keyword evidence="4" id="KW-0547">Nucleotide-binding</keyword>
<proteinExistence type="predicted"/>
<evidence type="ECO:0000256" key="2">
    <source>
        <dbReference type="ARBA" id="ARBA00022527"/>
    </source>
</evidence>